<keyword evidence="3" id="KW-1185">Reference proteome</keyword>
<name>A0A326RUR3_9BACT</name>
<keyword evidence="2" id="KW-0808">Transferase</keyword>
<protein>
    <submittedName>
        <fullName evidence="2">Putative GNAT family N-acyltransferase</fullName>
    </submittedName>
</protein>
<dbReference type="PROSITE" id="PS51186">
    <property type="entry name" value="GNAT"/>
    <property type="match status" value="1"/>
</dbReference>
<dbReference type="Proteomes" id="UP000248917">
    <property type="component" value="Unassembled WGS sequence"/>
</dbReference>
<dbReference type="RefSeq" id="WP_111392293.1">
    <property type="nucleotide sequence ID" value="NZ_QKTX01000004.1"/>
</dbReference>
<dbReference type="InterPro" id="IPR000182">
    <property type="entry name" value="GNAT_dom"/>
</dbReference>
<dbReference type="AlphaFoldDB" id="A0A326RUR3"/>
<sequence length="144" mass="16573">MKLTVEKITDKQSLDEAFKIRHQVFVLEQHVDPEQERDEFEDSSIHFLARFGELPVGTARWRITPNGVKLERFAVLIEARGRGVGQALVREVLKDIQENPTTAESPIYLHAQLDAVPLYAKFGFKKEGELFVECDIQHFKMHLA</sequence>
<dbReference type="EMBL" id="QKTX01000004">
    <property type="protein sequence ID" value="PZV84637.1"/>
    <property type="molecule type" value="Genomic_DNA"/>
</dbReference>
<reference evidence="2 3" key="1">
    <citation type="submission" date="2018-06" db="EMBL/GenBank/DDBJ databases">
        <title>Genomic Encyclopedia of Archaeal and Bacterial Type Strains, Phase II (KMG-II): from individual species to whole genera.</title>
        <authorList>
            <person name="Goeker M."/>
        </authorList>
    </citation>
    <scope>NUCLEOTIDE SEQUENCE [LARGE SCALE GENOMIC DNA]</scope>
    <source>
        <strain evidence="2 3">T4</strain>
    </source>
</reference>
<accession>A0A326RUR3</accession>
<feature type="domain" description="N-acetyltransferase" evidence="1">
    <location>
        <begin position="3"/>
        <end position="144"/>
    </location>
</feature>
<dbReference type="GO" id="GO:0016747">
    <property type="term" value="F:acyltransferase activity, transferring groups other than amino-acyl groups"/>
    <property type="evidence" value="ECO:0007669"/>
    <property type="project" value="InterPro"/>
</dbReference>
<keyword evidence="2" id="KW-0012">Acyltransferase</keyword>
<dbReference type="Gene3D" id="3.40.630.30">
    <property type="match status" value="1"/>
</dbReference>
<evidence type="ECO:0000313" key="2">
    <source>
        <dbReference type="EMBL" id="PZV84637.1"/>
    </source>
</evidence>
<organism evidence="2 3">
    <name type="scientific">Algoriphagus aquaeductus</name>
    <dbReference type="NCBI Taxonomy" id="475299"/>
    <lineage>
        <taxon>Bacteria</taxon>
        <taxon>Pseudomonadati</taxon>
        <taxon>Bacteroidota</taxon>
        <taxon>Cytophagia</taxon>
        <taxon>Cytophagales</taxon>
        <taxon>Cyclobacteriaceae</taxon>
        <taxon>Algoriphagus</taxon>
    </lineage>
</organism>
<dbReference type="SUPFAM" id="SSF55729">
    <property type="entry name" value="Acyl-CoA N-acyltransferases (Nat)"/>
    <property type="match status" value="1"/>
</dbReference>
<dbReference type="CDD" id="cd04301">
    <property type="entry name" value="NAT_SF"/>
    <property type="match status" value="1"/>
</dbReference>
<dbReference type="OrthoDB" id="9796171at2"/>
<comment type="caution">
    <text evidence="2">The sequence shown here is derived from an EMBL/GenBank/DDBJ whole genome shotgun (WGS) entry which is preliminary data.</text>
</comment>
<gene>
    <name evidence="2" type="ORF">CLV31_104290</name>
</gene>
<proteinExistence type="predicted"/>
<evidence type="ECO:0000259" key="1">
    <source>
        <dbReference type="PROSITE" id="PS51186"/>
    </source>
</evidence>
<evidence type="ECO:0000313" key="3">
    <source>
        <dbReference type="Proteomes" id="UP000248917"/>
    </source>
</evidence>
<dbReference type="InterPro" id="IPR016181">
    <property type="entry name" value="Acyl_CoA_acyltransferase"/>
</dbReference>
<dbReference type="Pfam" id="PF13673">
    <property type="entry name" value="Acetyltransf_10"/>
    <property type="match status" value="1"/>
</dbReference>